<protein>
    <submittedName>
        <fullName evidence="1">Uncharacterized protein</fullName>
    </submittedName>
</protein>
<evidence type="ECO:0000313" key="1">
    <source>
        <dbReference type="EMBL" id="KSV18482.1"/>
    </source>
</evidence>
<gene>
    <name evidence="1" type="ORF">DA01_02930</name>
</gene>
<dbReference type="PATRIC" id="fig|61435.5.peg.589"/>
<dbReference type="Proteomes" id="UP000053577">
    <property type="component" value="Unassembled WGS sequence"/>
</dbReference>
<organism evidence="1 2">
    <name type="scientific">Dehalococcoides mccartyi</name>
    <dbReference type="NCBI Taxonomy" id="61435"/>
    <lineage>
        <taxon>Bacteria</taxon>
        <taxon>Bacillati</taxon>
        <taxon>Chloroflexota</taxon>
        <taxon>Dehalococcoidia</taxon>
        <taxon>Dehalococcoidales</taxon>
        <taxon>Dehalococcoidaceae</taxon>
        <taxon>Dehalococcoides</taxon>
    </lineage>
</organism>
<proteinExistence type="predicted"/>
<accession>A0A0V8M3Y3</accession>
<dbReference type="EMBL" id="JGYD01000011">
    <property type="protein sequence ID" value="KSV18482.1"/>
    <property type="molecule type" value="Genomic_DNA"/>
</dbReference>
<reference evidence="1 2" key="1">
    <citation type="journal article" date="2015" name="Sci. Rep.">
        <title>A comparative genomics and reductive dehalogenase gene transcription study of two chloroethene-respiring bacteria, Dehalococcoides mccartyi strains MB and 11a.</title>
        <authorList>
            <person name="Low A."/>
            <person name="Shen Z."/>
            <person name="Cheng D."/>
            <person name="Rogers M.J."/>
            <person name="Lee P.K."/>
            <person name="He J."/>
        </authorList>
    </citation>
    <scope>NUCLEOTIDE SEQUENCE [LARGE SCALE GENOMIC DNA]</scope>
    <source>
        <strain evidence="1 2">MB</strain>
    </source>
</reference>
<dbReference type="AlphaFoldDB" id="A0A0V8M3Y3"/>
<sequence>MSKFKEATAETIQPLTCQIKWSYLTCWAFIRITLDTYSHVAPGLQQAAASKFDDIVLAREIAPSEKV</sequence>
<dbReference type="RefSeq" id="WP_058292326.1">
    <property type="nucleotide sequence ID" value="NZ_JGYD01000011.1"/>
</dbReference>
<name>A0A0V8M3Y3_9CHLR</name>
<evidence type="ECO:0000313" key="2">
    <source>
        <dbReference type="Proteomes" id="UP000053577"/>
    </source>
</evidence>
<comment type="caution">
    <text evidence="1">The sequence shown here is derived from an EMBL/GenBank/DDBJ whole genome shotgun (WGS) entry which is preliminary data.</text>
</comment>